<feature type="compositionally biased region" description="Basic and acidic residues" evidence="4">
    <location>
        <begin position="32"/>
        <end position="48"/>
    </location>
</feature>
<feature type="region of interest" description="Disordered" evidence="4">
    <location>
        <begin position="18"/>
        <end position="48"/>
    </location>
</feature>
<dbReference type="InterPro" id="IPR021765">
    <property type="entry name" value="UstYa-like"/>
</dbReference>
<proteinExistence type="inferred from homology"/>
<evidence type="ECO:0000313" key="6">
    <source>
        <dbReference type="EMBL" id="KAG9239962.1"/>
    </source>
</evidence>
<dbReference type="GO" id="GO:0016491">
    <property type="term" value="F:oxidoreductase activity"/>
    <property type="evidence" value="ECO:0007669"/>
    <property type="project" value="UniProtKB-KW"/>
</dbReference>
<keyword evidence="5" id="KW-1133">Transmembrane helix</keyword>
<keyword evidence="5" id="KW-0472">Membrane</keyword>
<comment type="pathway">
    <text evidence="1">Mycotoxin biosynthesis.</text>
</comment>
<evidence type="ECO:0000256" key="2">
    <source>
        <dbReference type="ARBA" id="ARBA00023002"/>
    </source>
</evidence>
<dbReference type="GO" id="GO:0043386">
    <property type="term" value="P:mycotoxin biosynthetic process"/>
    <property type="evidence" value="ECO:0007669"/>
    <property type="project" value="InterPro"/>
</dbReference>
<protein>
    <recommendedName>
        <fullName evidence="8">Oxidase ustYa</fullName>
    </recommendedName>
</protein>
<comment type="similarity">
    <text evidence="3">Belongs to the ustYa family.</text>
</comment>
<reference evidence="6" key="1">
    <citation type="journal article" date="2021" name="IMA Fungus">
        <title>Genomic characterization of three marine fungi, including Emericellopsis atlantica sp. nov. with signatures of a generalist lifestyle and marine biomass degradation.</title>
        <authorList>
            <person name="Hagestad O.C."/>
            <person name="Hou L."/>
            <person name="Andersen J.H."/>
            <person name="Hansen E.H."/>
            <person name="Altermark B."/>
            <person name="Li C."/>
            <person name="Kuhnert E."/>
            <person name="Cox R.J."/>
            <person name="Crous P.W."/>
            <person name="Spatafora J.W."/>
            <person name="Lail K."/>
            <person name="Amirebrahimi M."/>
            <person name="Lipzen A."/>
            <person name="Pangilinan J."/>
            <person name="Andreopoulos W."/>
            <person name="Hayes R.D."/>
            <person name="Ng V."/>
            <person name="Grigoriev I.V."/>
            <person name="Jackson S.A."/>
            <person name="Sutton T.D.S."/>
            <person name="Dobson A.D.W."/>
            <person name="Rama T."/>
        </authorList>
    </citation>
    <scope>NUCLEOTIDE SEQUENCE</scope>
    <source>
        <strain evidence="6">TRa3180A</strain>
    </source>
</reference>
<evidence type="ECO:0000313" key="7">
    <source>
        <dbReference type="Proteomes" id="UP000887226"/>
    </source>
</evidence>
<dbReference type="PANTHER" id="PTHR33365:SF11">
    <property type="entry name" value="TAT PATHWAY SIGNAL SEQUENCE"/>
    <property type="match status" value="1"/>
</dbReference>
<keyword evidence="7" id="KW-1185">Reference proteome</keyword>
<evidence type="ECO:0008006" key="8">
    <source>
        <dbReference type="Google" id="ProtNLM"/>
    </source>
</evidence>
<evidence type="ECO:0000256" key="1">
    <source>
        <dbReference type="ARBA" id="ARBA00004685"/>
    </source>
</evidence>
<accession>A0A9P7YUJ7</accession>
<sequence length="260" mass="29307">MVSELPLYNTVVAIEDHEDSRSSTEVGESLLGDEKQLQSTKHEPRLRSQRDAHMTSWKSYQWFISLTLQLVIMAMLLLLLRPRWIDSSIMARQIGGDFSGGGPTFLTKVVKFDADVEFVPMNTTGYLKETTIAKWNTIMPVGAGWGQPNQFPFFTTTMTHQLHCLWMMGQMFSKMETGSTKDLPADYQSHYLHCIDYIRQGVMCLGDMSLEAHAETDADDNGPGDGSWSGHHVCKDYSKITSYLEEEIVAGVRTVLPIDD</sequence>
<dbReference type="EMBL" id="MU254680">
    <property type="protein sequence ID" value="KAG9239962.1"/>
    <property type="molecule type" value="Genomic_DNA"/>
</dbReference>
<organism evidence="6 7">
    <name type="scientific">Calycina marina</name>
    <dbReference type="NCBI Taxonomy" id="1763456"/>
    <lineage>
        <taxon>Eukaryota</taxon>
        <taxon>Fungi</taxon>
        <taxon>Dikarya</taxon>
        <taxon>Ascomycota</taxon>
        <taxon>Pezizomycotina</taxon>
        <taxon>Leotiomycetes</taxon>
        <taxon>Helotiales</taxon>
        <taxon>Pezizellaceae</taxon>
        <taxon>Calycina</taxon>
    </lineage>
</organism>
<dbReference type="AlphaFoldDB" id="A0A9P7YUJ7"/>
<dbReference type="PANTHER" id="PTHR33365">
    <property type="entry name" value="YALI0B05434P"/>
    <property type="match status" value="1"/>
</dbReference>
<name>A0A9P7YUJ7_9HELO</name>
<dbReference type="Pfam" id="PF11807">
    <property type="entry name" value="UstYa"/>
    <property type="match status" value="1"/>
</dbReference>
<dbReference type="Proteomes" id="UP000887226">
    <property type="component" value="Unassembled WGS sequence"/>
</dbReference>
<evidence type="ECO:0000256" key="4">
    <source>
        <dbReference type="SAM" id="MobiDB-lite"/>
    </source>
</evidence>
<evidence type="ECO:0000256" key="5">
    <source>
        <dbReference type="SAM" id="Phobius"/>
    </source>
</evidence>
<feature type="transmembrane region" description="Helical" evidence="5">
    <location>
        <begin position="60"/>
        <end position="80"/>
    </location>
</feature>
<evidence type="ECO:0000256" key="3">
    <source>
        <dbReference type="ARBA" id="ARBA00035112"/>
    </source>
</evidence>
<dbReference type="OrthoDB" id="3687641at2759"/>
<comment type="caution">
    <text evidence="6">The sequence shown here is derived from an EMBL/GenBank/DDBJ whole genome shotgun (WGS) entry which is preliminary data.</text>
</comment>
<gene>
    <name evidence="6" type="ORF">BJ878DRAFT_333968</name>
</gene>
<keyword evidence="5" id="KW-0812">Transmembrane</keyword>
<keyword evidence="2" id="KW-0560">Oxidoreductase</keyword>